<dbReference type="InterPro" id="IPR015943">
    <property type="entry name" value="WD40/YVTN_repeat-like_dom_sf"/>
</dbReference>
<dbReference type="EMBL" id="JACHFM010000002">
    <property type="protein sequence ID" value="MBB5222507.1"/>
    <property type="molecule type" value="Genomic_DNA"/>
</dbReference>
<dbReference type="InterPro" id="IPR011044">
    <property type="entry name" value="Quino_amine_DH_bsu"/>
</dbReference>
<keyword evidence="7" id="KW-1185">Reference proteome</keyword>
<name>A0A840SKP4_9RHOB</name>
<keyword evidence="2" id="KW-0498">Mitosis</keyword>
<dbReference type="Pfam" id="PF12894">
    <property type="entry name" value="ANAPC4_WD40"/>
    <property type="match status" value="1"/>
</dbReference>
<feature type="domain" description="Anaphase-promoting complex subunit 4-like WD40" evidence="5">
    <location>
        <begin position="197"/>
        <end position="247"/>
    </location>
</feature>
<dbReference type="AlphaFoldDB" id="A0A840SKP4"/>
<evidence type="ECO:0000256" key="1">
    <source>
        <dbReference type="ARBA" id="ARBA00022618"/>
    </source>
</evidence>
<accession>A0A840SKP4</accession>
<dbReference type="InterPro" id="IPR001680">
    <property type="entry name" value="WD40_rpt"/>
</dbReference>
<dbReference type="GO" id="GO:0051301">
    <property type="term" value="P:cell division"/>
    <property type="evidence" value="ECO:0007669"/>
    <property type="project" value="UniProtKB-KW"/>
</dbReference>
<organism evidence="6 7">
    <name type="scientific">Amaricoccus macauensis</name>
    <dbReference type="NCBI Taxonomy" id="57001"/>
    <lineage>
        <taxon>Bacteria</taxon>
        <taxon>Pseudomonadati</taxon>
        <taxon>Pseudomonadota</taxon>
        <taxon>Alphaproteobacteria</taxon>
        <taxon>Rhodobacterales</taxon>
        <taxon>Paracoccaceae</taxon>
        <taxon>Amaricoccus</taxon>
    </lineage>
</organism>
<dbReference type="RefSeq" id="WP_184149429.1">
    <property type="nucleotide sequence ID" value="NZ_JACHFM010000002.1"/>
</dbReference>
<evidence type="ECO:0000259" key="5">
    <source>
        <dbReference type="Pfam" id="PF12894"/>
    </source>
</evidence>
<evidence type="ECO:0000256" key="4">
    <source>
        <dbReference type="ARBA" id="ARBA00023306"/>
    </source>
</evidence>
<keyword evidence="3" id="KW-0833">Ubl conjugation pathway</keyword>
<evidence type="ECO:0000313" key="7">
    <source>
        <dbReference type="Proteomes" id="UP000549457"/>
    </source>
</evidence>
<evidence type="ECO:0000256" key="2">
    <source>
        <dbReference type="ARBA" id="ARBA00022776"/>
    </source>
</evidence>
<keyword evidence="1" id="KW-0132">Cell division</keyword>
<dbReference type="SMART" id="SM00320">
    <property type="entry name" value="WD40"/>
    <property type="match status" value="5"/>
</dbReference>
<dbReference type="GO" id="GO:0031145">
    <property type="term" value="P:anaphase-promoting complex-dependent catabolic process"/>
    <property type="evidence" value="ECO:0007669"/>
    <property type="project" value="InterPro"/>
</dbReference>
<dbReference type="InterPro" id="IPR024977">
    <property type="entry name" value="Apc4-like_WD40_dom"/>
</dbReference>
<protein>
    <submittedName>
        <fullName evidence="6">WD40 repeat protein</fullName>
    </submittedName>
</protein>
<dbReference type="PANTHER" id="PTHR13260">
    <property type="entry name" value="ANAPHASE PROMOTING COMPLEX SUBUNIT 4 APC4"/>
    <property type="match status" value="1"/>
</dbReference>
<reference evidence="6 7" key="1">
    <citation type="submission" date="2020-08" db="EMBL/GenBank/DDBJ databases">
        <title>Genomic Encyclopedia of Type Strains, Phase IV (KMG-IV): sequencing the most valuable type-strain genomes for metagenomic binning, comparative biology and taxonomic classification.</title>
        <authorList>
            <person name="Goeker M."/>
        </authorList>
    </citation>
    <scope>NUCLEOTIDE SEQUENCE [LARGE SCALE GENOMIC DNA]</scope>
    <source>
        <strain evidence="6 7">DSM 101730</strain>
    </source>
</reference>
<dbReference type="GO" id="GO:0070979">
    <property type="term" value="P:protein K11-linked ubiquitination"/>
    <property type="evidence" value="ECO:0007669"/>
    <property type="project" value="TreeGrafter"/>
</dbReference>
<dbReference type="Pfam" id="PF00400">
    <property type="entry name" value="WD40"/>
    <property type="match status" value="1"/>
</dbReference>
<comment type="caution">
    <text evidence="6">The sequence shown here is derived from an EMBL/GenBank/DDBJ whole genome shotgun (WGS) entry which is preliminary data.</text>
</comment>
<evidence type="ECO:0000256" key="3">
    <source>
        <dbReference type="ARBA" id="ARBA00022786"/>
    </source>
</evidence>
<keyword evidence="4" id="KW-0131">Cell cycle</keyword>
<dbReference type="InterPro" id="IPR024789">
    <property type="entry name" value="APC4"/>
</dbReference>
<dbReference type="PANTHER" id="PTHR13260:SF0">
    <property type="entry name" value="ANAPHASE-PROMOTING COMPLEX SUBUNIT 4"/>
    <property type="match status" value="1"/>
</dbReference>
<gene>
    <name evidence="6" type="ORF">HNP73_002443</name>
</gene>
<dbReference type="SUPFAM" id="SSF50969">
    <property type="entry name" value="YVTN repeat-like/Quinoprotein amine dehydrogenase"/>
    <property type="match status" value="1"/>
</dbReference>
<evidence type="ECO:0000313" key="6">
    <source>
        <dbReference type="EMBL" id="MBB5222507.1"/>
    </source>
</evidence>
<dbReference type="Gene3D" id="2.130.10.10">
    <property type="entry name" value="YVTN repeat-like/Quinoprotein amine dehydrogenase"/>
    <property type="match status" value="1"/>
</dbReference>
<dbReference type="Proteomes" id="UP000549457">
    <property type="component" value="Unassembled WGS sequence"/>
</dbReference>
<sequence length="359" mass="36909">MNDQSNRALTLFDLIARCWQTGDAVAEARFAADGTAAFATSGGAVLIAGAPDDEPPDSRIRVSGDLGQTTIRPRERDPAPLAAVTDLCDGVPAFAAAGTGFLAGTAGGRVLRLDGAGTATPLFSLDGPVVALDHVAGITAAADERALVTMQSGTVRRREIPGFRTLALSPDGRRLAAANAAQVVIFEREGDETVPLRNVSRLAWRDDGRWLAAALGADGLALVDAEAPEPVHHLRSFPAAVRSLAWSRPANAVTAAGAFRIAAWDAGALPSTEQALLTGQPGLVVVEAVAAHPGRPLVAAGYANGQVVLAQVGTRDELLLRQAGAAITCLAFSPDGRHLAIGDASGAAAIATFPRNMFK</sequence>
<proteinExistence type="predicted"/>